<feature type="compositionally biased region" description="Basic and acidic residues" evidence="1">
    <location>
        <begin position="513"/>
        <end position="522"/>
    </location>
</feature>
<evidence type="ECO:0000313" key="3">
    <source>
        <dbReference type="EMBL" id="KAJ3513253.1"/>
    </source>
</evidence>
<evidence type="ECO:0000256" key="2">
    <source>
        <dbReference type="SAM" id="Phobius"/>
    </source>
</evidence>
<feature type="compositionally biased region" description="Low complexity" evidence="1">
    <location>
        <begin position="538"/>
        <end position="553"/>
    </location>
</feature>
<name>A0A9W8MXN0_9AGAR</name>
<comment type="caution">
    <text evidence="3">The sequence shown here is derived from an EMBL/GenBank/DDBJ whole genome shotgun (WGS) entry which is preliminary data.</text>
</comment>
<evidence type="ECO:0000313" key="4">
    <source>
        <dbReference type="Proteomes" id="UP001148786"/>
    </source>
</evidence>
<sequence>MVQNITHKNSHSISAPAQIIPPLPALVITRTRDDYYFDAAQFPQTPAAPPAAPHLSQRHLPPFRNRRRVLIKSLAAPSSIRVLIAYCCAYTTLVILDTPPPRPFTPCAPPLQQGMWASVSASMLEDAQQPVNRRPPYSRRLPLLFNKGCGRSRTQARPRRPSTTYIPLPLDKGCGTGGDNAAAMTGERRHTEDDSMRRKATKTKTKTPVVDGDVFSAPVAEKSKTKKAVTKAKAKTATKEPQYPALYADDEEESESSSGLAAVLGQPTPELSDDEIPESILDFCRPRKTVNLPKKPTQPTYEEVGDPSDDNRPPVRSRHPKPQIRETQQGPFTPISSPGPKSRAGVKDLTKKMASTTTTTGLKSFFSVTHSSTVFNDKQTKPTAQSVSISQVTHTTMSQAPISRSSSSSSSAKNNSRAGSSNSARSGSTTLAPVSDDEQYGIGLWDKNGKVAPYVTLSPSKRRARNGSFSGSELKKSPRKKAPQTSPQGNRRPVSPIQFIATKINKSIEISMDSDHDSDRSPPSRIMSAKPLPPLLGARARAASSQRTSSTAAKSLKSQIPCIVPADIIDLT</sequence>
<feature type="region of interest" description="Disordered" evidence="1">
    <location>
        <begin position="377"/>
        <end position="435"/>
    </location>
</feature>
<feature type="compositionally biased region" description="Polar residues" evidence="1">
    <location>
        <begin position="325"/>
        <end position="336"/>
    </location>
</feature>
<evidence type="ECO:0000256" key="1">
    <source>
        <dbReference type="SAM" id="MobiDB-lite"/>
    </source>
</evidence>
<proteinExistence type="predicted"/>
<feature type="region of interest" description="Disordered" evidence="1">
    <location>
        <begin position="508"/>
        <end position="557"/>
    </location>
</feature>
<keyword evidence="4" id="KW-1185">Reference proteome</keyword>
<feature type="compositionally biased region" description="Basic and acidic residues" evidence="1">
    <location>
        <begin position="186"/>
        <end position="197"/>
    </location>
</feature>
<dbReference type="AlphaFoldDB" id="A0A9W8MXN0"/>
<reference evidence="3" key="1">
    <citation type="submission" date="2022-07" db="EMBL/GenBank/DDBJ databases">
        <title>Genome Sequence of Agrocybe chaxingu.</title>
        <authorList>
            <person name="Buettner E."/>
        </authorList>
    </citation>
    <scope>NUCLEOTIDE SEQUENCE</scope>
    <source>
        <strain evidence="3">MP-N11</strain>
    </source>
</reference>
<feature type="compositionally biased region" description="Polar residues" evidence="1">
    <location>
        <begin position="381"/>
        <end position="402"/>
    </location>
</feature>
<dbReference type="EMBL" id="JANKHO010000208">
    <property type="protein sequence ID" value="KAJ3513253.1"/>
    <property type="molecule type" value="Genomic_DNA"/>
</dbReference>
<keyword evidence="2" id="KW-0812">Transmembrane</keyword>
<feature type="compositionally biased region" description="Basic residues" evidence="1">
    <location>
        <begin position="224"/>
        <end position="236"/>
    </location>
</feature>
<accession>A0A9W8MXN0</accession>
<gene>
    <name evidence="3" type="ORF">NLJ89_g3048</name>
</gene>
<dbReference type="Proteomes" id="UP001148786">
    <property type="component" value="Unassembled WGS sequence"/>
</dbReference>
<feature type="region of interest" description="Disordered" evidence="1">
    <location>
        <begin position="221"/>
        <end position="259"/>
    </location>
</feature>
<feature type="transmembrane region" description="Helical" evidence="2">
    <location>
        <begin position="74"/>
        <end position="96"/>
    </location>
</feature>
<keyword evidence="2" id="KW-0472">Membrane</keyword>
<organism evidence="3 4">
    <name type="scientific">Agrocybe chaxingu</name>
    <dbReference type="NCBI Taxonomy" id="84603"/>
    <lineage>
        <taxon>Eukaryota</taxon>
        <taxon>Fungi</taxon>
        <taxon>Dikarya</taxon>
        <taxon>Basidiomycota</taxon>
        <taxon>Agaricomycotina</taxon>
        <taxon>Agaricomycetes</taxon>
        <taxon>Agaricomycetidae</taxon>
        <taxon>Agaricales</taxon>
        <taxon>Agaricineae</taxon>
        <taxon>Strophariaceae</taxon>
        <taxon>Agrocybe</taxon>
    </lineage>
</organism>
<feature type="region of interest" description="Disordered" evidence="1">
    <location>
        <begin position="282"/>
        <end position="354"/>
    </location>
</feature>
<feature type="compositionally biased region" description="Low complexity" evidence="1">
    <location>
        <begin position="403"/>
        <end position="428"/>
    </location>
</feature>
<protein>
    <submittedName>
        <fullName evidence="3">Uncharacterized protein</fullName>
    </submittedName>
</protein>
<feature type="region of interest" description="Disordered" evidence="1">
    <location>
        <begin position="149"/>
        <end position="207"/>
    </location>
</feature>
<feature type="region of interest" description="Disordered" evidence="1">
    <location>
        <begin position="456"/>
        <end position="496"/>
    </location>
</feature>
<keyword evidence="2" id="KW-1133">Transmembrane helix</keyword>